<evidence type="ECO:0000256" key="1">
    <source>
        <dbReference type="ARBA" id="ARBA00022676"/>
    </source>
</evidence>
<dbReference type="EC" id="2.4.1.-" evidence="5"/>
<evidence type="ECO:0000259" key="3">
    <source>
        <dbReference type="Pfam" id="PF00534"/>
    </source>
</evidence>
<evidence type="ECO:0000313" key="5">
    <source>
        <dbReference type="EMBL" id="MBB5021882.1"/>
    </source>
</evidence>
<dbReference type="Pfam" id="PF13439">
    <property type="entry name" value="Glyco_transf_4"/>
    <property type="match status" value="1"/>
</dbReference>
<keyword evidence="1 5" id="KW-0328">Glycosyltransferase</keyword>
<dbReference type="RefSeq" id="WP_183731399.1">
    <property type="nucleotide sequence ID" value="NZ_JACHID010000006.1"/>
</dbReference>
<organism evidence="5 6">
    <name type="scientific">Desulfurispira natronophila</name>
    <dbReference type="NCBI Taxonomy" id="682562"/>
    <lineage>
        <taxon>Bacteria</taxon>
        <taxon>Pseudomonadati</taxon>
        <taxon>Chrysiogenota</taxon>
        <taxon>Chrysiogenia</taxon>
        <taxon>Chrysiogenales</taxon>
        <taxon>Chrysiogenaceae</taxon>
        <taxon>Desulfurispira</taxon>
    </lineage>
</organism>
<name>A0A7W7Y4Z1_9BACT</name>
<reference evidence="5 6" key="1">
    <citation type="submission" date="2020-08" db="EMBL/GenBank/DDBJ databases">
        <title>Genomic Encyclopedia of Type Strains, Phase IV (KMG-IV): sequencing the most valuable type-strain genomes for metagenomic binning, comparative biology and taxonomic classification.</title>
        <authorList>
            <person name="Goeker M."/>
        </authorList>
    </citation>
    <scope>NUCLEOTIDE SEQUENCE [LARGE SCALE GENOMIC DNA]</scope>
    <source>
        <strain evidence="5 6">DSM 22071</strain>
    </source>
</reference>
<sequence length="376" mass="42676">MSYTVVIATRQVQRNNGTVRNTIEQAQVLRENGFRVVLMTEKFHENYASYFDEVVKTVRWPIKGYFRRKWFDYLVQRWVRKNKPDMQISHGDTQSKDIIALHNCIRLAHEKIQGCPVDERNDVARFHDRVLETSGAATIIANSNMMRDDLVHRYGVDIKRIVTIYPAYAPEMFSVSDSLEMRREGRKKLGVSESTSLVGLVTSGDFTKRNVGFFLKVAAAAGKVTGHQLHFLVVGADRSLHDYRRLAADLGIAQQVSFAKPMEDVHLLYHALDVFVLPAKFEEFGRVVLEALACGTPAVVSDQVGASEIMVKHGLPHVIAGYEAETWVDAIVNLLENPELRERVSAQSADIARLYTREKQMEQFRLVVNSVISRQV</sequence>
<evidence type="ECO:0000313" key="6">
    <source>
        <dbReference type="Proteomes" id="UP000528322"/>
    </source>
</evidence>
<dbReference type="Pfam" id="PF00534">
    <property type="entry name" value="Glycos_transf_1"/>
    <property type="match status" value="1"/>
</dbReference>
<dbReference type="PANTHER" id="PTHR12526:SF510">
    <property type="entry name" value="D-INOSITOL 3-PHOSPHATE GLYCOSYLTRANSFERASE"/>
    <property type="match status" value="1"/>
</dbReference>
<feature type="domain" description="Glycosyltransferase subfamily 4-like N-terminal" evidence="4">
    <location>
        <begin position="16"/>
        <end position="167"/>
    </location>
</feature>
<gene>
    <name evidence="5" type="ORF">HNR37_001196</name>
</gene>
<accession>A0A7W7Y4Z1</accession>
<dbReference type="Proteomes" id="UP000528322">
    <property type="component" value="Unassembled WGS sequence"/>
</dbReference>
<evidence type="ECO:0000259" key="4">
    <source>
        <dbReference type="Pfam" id="PF13439"/>
    </source>
</evidence>
<keyword evidence="2 5" id="KW-0808">Transferase</keyword>
<keyword evidence="6" id="KW-1185">Reference proteome</keyword>
<proteinExistence type="predicted"/>
<comment type="caution">
    <text evidence="5">The sequence shown here is derived from an EMBL/GenBank/DDBJ whole genome shotgun (WGS) entry which is preliminary data.</text>
</comment>
<dbReference type="AlphaFoldDB" id="A0A7W7Y4Z1"/>
<feature type="domain" description="Glycosyl transferase family 1" evidence="3">
    <location>
        <begin position="209"/>
        <end position="347"/>
    </location>
</feature>
<dbReference type="CDD" id="cd03801">
    <property type="entry name" value="GT4_PimA-like"/>
    <property type="match status" value="1"/>
</dbReference>
<dbReference type="Gene3D" id="3.40.50.2000">
    <property type="entry name" value="Glycogen Phosphorylase B"/>
    <property type="match status" value="2"/>
</dbReference>
<dbReference type="GO" id="GO:0016757">
    <property type="term" value="F:glycosyltransferase activity"/>
    <property type="evidence" value="ECO:0007669"/>
    <property type="project" value="UniProtKB-KW"/>
</dbReference>
<dbReference type="EMBL" id="JACHID010000006">
    <property type="protein sequence ID" value="MBB5021882.1"/>
    <property type="molecule type" value="Genomic_DNA"/>
</dbReference>
<dbReference type="PANTHER" id="PTHR12526">
    <property type="entry name" value="GLYCOSYLTRANSFERASE"/>
    <property type="match status" value="1"/>
</dbReference>
<dbReference type="SUPFAM" id="SSF53756">
    <property type="entry name" value="UDP-Glycosyltransferase/glycogen phosphorylase"/>
    <property type="match status" value="1"/>
</dbReference>
<dbReference type="InterPro" id="IPR028098">
    <property type="entry name" value="Glyco_trans_4-like_N"/>
</dbReference>
<protein>
    <submittedName>
        <fullName evidence="5">UDP-glucose:(Heptosyl)LPS alpha-1,3-glucosyltransferase</fullName>
        <ecNumber evidence="5">2.4.1.-</ecNumber>
    </submittedName>
</protein>
<dbReference type="InterPro" id="IPR001296">
    <property type="entry name" value="Glyco_trans_1"/>
</dbReference>
<evidence type="ECO:0000256" key="2">
    <source>
        <dbReference type="ARBA" id="ARBA00022679"/>
    </source>
</evidence>